<reference evidence="5 6" key="1">
    <citation type="submission" date="2018-04" db="EMBL/GenBank/DDBJ databases">
        <title>Genomic Encyclopedia of Archaeal and Bacterial Type Strains, Phase II (KMG-II): from individual species to whole genera.</title>
        <authorList>
            <person name="Goeker M."/>
        </authorList>
    </citation>
    <scope>NUCLEOTIDE SEQUENCE [LARGE SCALE GENOMIC DNA]</scope>
    <source>
        <strain evidence="5 6">DSM 21823</strain>
    </source>
</reference>
<evidence type="ECO:0000313" key="5">
    <source>
        <dbReference type="EMBL" id="PTX39740.1"/>
    </source>
</evidence>
<dbReference type="GO" id="GO:0051607">
    <property type="term" value="P:defense response to virus"/>
    <property type="evidence" value="ECO:0007669"/>
    <property type="project" value="UniProtKB-KW"/>
</dbReference>
<protein>
    <recommendedName>
        <fullName evidence="4">Prokaryotic STING domain-containing protein</fullName>
    </recommendedName>
</protein>
<evidence type="ECO:0000259" key="4">
    <source>
        <dbReference type="Pfam" id="PF20300"/>
    </source>
</evidence>
<gene>
    <name evidence="5" type="ORF">C8N34_1372</name>
</gene>
<dbReference type="GO" id="GO:0000166">
    <property type="term" value="F:nucleotide binding"/>
    <property type="evidence" value="ECO:0007669"/>
    <property type="project" value="UniProtKB-KW"/>
</dbReference>
<evidence type="ECO:0000256" key="1">
    <source>
        <dbReference type="ARBA" id="ARBA00022741"/>
    </source>
</evidence>
<evidence type="ECO:0000313" key="6">
    <source>
        <dbReference type="Proteomes" id="UP000244224"/>
    </source>
</evidence>
<dbReference type="Proteomes" id="UP000244224">
    <property type="component" value="Unassembled WGS sequence"/>
</dbReference>
<sequence length="360" mass="40811">MIRTLKLFVVGPHDAERYELVRNYIQRVIDGRTDRGELAVSIVTPVDNPSTDLFNDWIFGQIDSCDLLVADMTGFNPNVIYEVAFAHTLGVPCAYLRLEKSAVGQLTQIDQDKIEHYFKFSLIPTVTVNDLRVGRSKGFDLQLESVLSGAPASGSTILSEYYQGVSPVDAEFVRGLAEGYYRNYLGPLLTCELPEEYEGYGLRVLIPDTFELPDAEVRRSAQNLLGKQRTKLASNSLKRELDVSHPYEEAMQGVPFFFDIPTTLLTITESSKYRKALRADYFNALDRDRVTDRLARKFVAALWAIIAGNRSTIEWPLDDFEIVWLSETIGAWSDNERLMNTDALARPDWVPPPRRTRERG</sequence>
<feature type="domain" description="Prokaryotic STING" evidence="4">
    <location>
        <begin position="174"/>
        <end position="302"/>
    </location>
</feature>
<dbReference type="Pfam" id="PF20300">
    <property type="entry name" value="prok_STING"/>
    <property type="match status" value="1"/>
</dbReference>
<accession>A0A2T6A7E6</accession>
<dbReference type="EMBL" id="QBKP01000037">
    <property type="protein sequence ID" value="PTX39740.1"/>
    <property type="molecule type" value="Genomic_DNA"/>
</dbReference>
<comment type="similarity">
    <text evidence="3">In the C-terminal section; belongs to the bacterial STING family.</text>
</comment>
<organism evidence="5 6">
    <name type="scientific">Gemmobacter caeni</name>
    <dbReference type="NCBI Taxonomy" id="589035"/>
    <lineage>
        <taxon>Bacteria</taxon>
        <taxon>Pseudomonadati</taxon>
        <taxon>Pseudomonadota</taxon>
        <taxon>Alphaproteobacteria</taxon>
        <taxon>Rhodobacterales</taxon>
        <taxon>Paracoccaceae</taxon>
        <taxon>Gemmobacter</taxon>
    </lineage>
</organism>
<dbReference type="OrthoDB" id="5379851at2"/>
<dbReference type="InterPro" id="IPR046876">
    <property type="entry name" value="Prok_STING"/>
</dbReference>
<evidence type="ECO:0000256" key="3">
    <source>
        <dbReference type="ARBA" id="ARBA00034315"/>
    </source>
</evidence>
<keyword evidence="2" id="KW-0051">Antiviral defense</keyword>
<dbReference type="RefSeq" id="WP_108130925.1">
    <property type="nucleotide sequence ID" value="NZ_QBKP01000037.1"/>
</dbReference>
<keyword evidence="6" id="KW-1185">Reference proteome</keyword>
<name>A0A2T6A7E6_9RHOB</name>
<comment type="caution">
    <text evidence="5">The sequence shown here is derived from an EMBL/GenBank/DDBJ whole genome shotgun (WGS) entry which is preliminary data.</text>
</comment>
<keyword evidence="1" id="KW-0547">Nucleotide-binding</keyword>
<dbReference type="AlphaFoldDB" id="A0A2T6A7E6"/>
<evidence type="ECO:0000256" key="2">
    <source>
        <dbReference type="ARBA" id="ARBA00023118"/>
    </source>
</evidence>
<proteinExistence type="inferred from homology"/>